<evidence type="ECO:0000256" key="3">
    <source>
        <dbReference type="PROSITE-ProRule" id="PRU00176"/>
    </source>
</evidence>
<dbReference type="PANTHER" id="PTHR23236:SF24">
    <property type="entry name" value="PHRAGMOPLASTIN INTERACTING PROTEIN 1"/>
    <property type="match status" value="1"/>
</dbReference>
<reference evidence="7" key="2">
    <citation type="submission" date="2020-08" db="EMBL/GenBank/DDBJ databases">
        <title>Plant Genome Project.</title>
        <authorList>
            <person name="Zhang R.-G."/>
        </authorList>
    </citation>
    <scope>NUCLEOTIDE SEQUENCE</scope>
    <source>
        <strain evidence="7">Huo1</strain>
        <tissue evidence="7">Leaf</tissue>
    </source>
</reference>
<accession>A0A8X8WVV5</accession>
<dbReference type="InterPro" id="IPR036875">
    <property type="entry name" value="Znf_CCHC_sf"/>
</dbReference>
<evidence type="ECO:0000313" key="8">
    <source>
        <dbReference type="Proteomes" id="UP000298416"/>
    </source>
</evidence>
<dbReference type="GO" id="GO:0008270">
    <property type="term" value="F:zinc ion binding"/>
    <property type="evidence" value="ECO:0007669"/>
    <property type="project" value="UniProtKB-KW"/>
</dbReference>
<evidence type="ECO:0000313" key="7">
    <source>
        <dbReference type="EMBL" id="KAG6401935.1"/>
    </source>
</evidence>
<dbReference type="InterPro" id="IPR012677">
    <property type="entry name" value="Nucleotide-bd_a/b_plait_sf"/>
</dbReference>
<dbReference type="Pfam" id="PF00076">
    <property type="entry name" value="RRM_1"/>
    <property type="match status" value="2"/>
</dbReference>
<dbReference type="SUPFAM" id="SSF57756">
    <property type="entry name" value="Retrovirus zinc finger-like domains"/>
    <property type="match status" value="4"/>
</dbReference>
<feature type="region of interest" description="Disordered" evidence="4">
    <location>
        <begin position="695"/>
        <end position="715"/>
    </location>
</feature>
<dbReference type="InterPro" id="IPR001878">
    <property type="entry name" value="Znf_CCHC"/>
</dbReference>
<dbReference type="SMART" id="SM00343">
    <property type="entry name" value="ZnF_C2HC"/>
    <property type="match status" value="4"/>
</dbReference>
<evidence type="ECO:0000256" key="1">
    <source>
        <dbReference type="ARBA" id="ARBA00022884"/>
    </source>
</evidence>
<dbReference type="InterPro" id="IPR034361">
    <property type="entry name" value="PHIP1_RRM1"/>
</dbReference>
<dbReference type="InterPro" id="IPR000504">
    <property type="entry name" value="RRM_dom"/>
</dbReference>
<feature type="domain" description="RRM" evidence="5">
    <location>
        <begin position="319"/>
        <end position="395"/>
    </location>
</feature>
<protein>
    <recommendedName>
        <fullName evidence="9">Protein gar2</fullName>
    </recommendedName>
</protein>
<feature type="compositionally biased region" description="Basic and acidic residues" evidence="4">
    <location>
        <begin position="176"/>
        <end position="194"/>
    </location>
</feature>
<dbReference type="PROSITE" id="PS50102">
    <property type="entry name" value="RRM"/>
    <property type="match status" value="2"/>
</dbReference>
<feature type="domain" description="CCHC-type" evidence="6">
    <location>
        <begin position="470"/>
        <end position="485"/>
    </location>
</feature>
<dbReference type="OrthoDB" id="439808at2759"/>
<dbReference type="Gene3D" id="3.30.70.330">
    <property type="match status" value="2"/>
</dbReference>
<feature type="compositionally biased region" description="Basic residues" evidence="4">
    <location>
        <begin position="154"/>
        <end position="175"/>
    </location>
</feature>
<evidence type="ECO:0000256" key="4">
    <source>
        <dbReference type="SAM" id="MobiDB-lite"/>
    </source>
</evidence>
<feature type="domain" description="RRM" evidence="5">
    <location>
        <begin position="224"/>
        <end position="301"/>
    </location>
</feature>
<dbReference type="GO" id="GO:0003723">
    <property type="term" value="F:RNA binding"/>
    <property type="evidence" value="ECO:0007669"/>
    <property type="project" value="UniProtKB-UniRule"/>
</dbReference>
<dbReference type="CDD" id="cd12271">
    <property type="entry name" value="RRM1_PHIP1"/>
    <property type="match status" value="1"/>
</dbReference>
<dbReference type="PANTHER" id="PTHR23236">
    <property type="entry name" value="EUKARYOTIC TRANSLATION INITIATION FACTOR 4B/4H"/>
    <property type="match status" value="1"/>
</dbReference>
<feature type="compositionally biased region" description="Basic residues" evidence="4">
    <location>
        <begin position="60"/>
        <end position="75"/>
    </location>
</feature>
<dbReference type="SUPFAM" id="SSF54928">
    <property type="entry name" value="RNA-binding domain, RBD"/>
    <property type="match status" value="2"/>
</dbReference>
<feature type="compositionally biased region" description="Basic and acidic residues" evidence="4">
    <location>
        <begin position="28"/>
        <end position="37"/>
    </location>
</feature>
<feature type="domain" description="CCHC-type" evidence="6">
    <location>
        <begin position="611"/>
        <end position="626"/>
    </location>
</feature>
<name>A0A8X8WVV5_SALSN</name>
<dbReference type="Pfam" id="PF00098">
    <property type="entry name" value="zf-CCHC"/>
    <property type="match status" value="4"/>
</dbReference>
<dbReference type="EMBL" id="PNBA02000014">
    <property type="protein sequence ID" value="KAG6401935.1"/>
    <property type="molecule type" value="Genomic_DNA"/>
</dbReference>
<dbReference type="PROSITE" id="PS50158">
    <property type="entry name" value="ZF_CCHC"/>
    <property type="match status" value="4"/>
</dbReference>
<dbReference type="InterPro" id="IPR035979">
    <property type="entry name" value="RBD_domain_sf"/>
</dbReference>
<keyword evidence="2" id="KW-0863">Zinc-finger</keyword>
<dbReference type="SMART" id="SM00360">
    <property type="entry name" value="RRM"/>
    <property type="match status" value="2"/>
</dbReference>
<gene>
    <name evidence="7" type="ORF">SASPL_138803</name>
</gene>
<feature type="domain" description="CCHC-type" evidence="6">
    <location>
        <begin position="688"/>
        <end position="703"/>
    </location>
</feature>
<evidence type="ECO:0008006" key="9">
    <source>
        <dbReference type="Google" id="ProtNLM"/>
    </source>
</evidence>
<sequence>MVLSNKKLKEKLRAAKATVITISGGKNKLADKSHEKSQAISSKASDSLRVIQNLEAQKSKSSKRERPKRVKPKKKALSENANITKNGGTSGDVVLKQQDGLNSDTKQEKKLKKRKNDESGASENVKKKRKKRDESETSENVEKKQKDESEASVKVKKKSNKKKKRPRQWWMIKKRKNDDKKNEAEDGAVKEGVNHNENGSTTEQLVANADVSIDNDRIYLESSQKVYVGGIPYYSNEDDIRSYFEGCGTITFIDCMTFPDTGKFRGIAFITFKTEAAAKRALALDGSDMGGFFLKIQPFKSAKENKLPNFAPSVEEGYNRIYVGNLAWDITEDDLKNTLAGCAIKSIRFGEDKETGEFKGYAHVDFDDSLSLKTALNLDQTVVCGRPIKISCAVKKGTAFESKPIRKDNQVENGKGAAAASLKAPPKDYQVNAVAAAASLKVPPEDYQVDHYNTSSVATDVSSKIRRRTCYECGEKGHLSSACPKIQAAAPTNPGTQPLLPAAASSKVPQEDYQVDYYNTSSATTDVSSKIRRRTCYECGEKGHLSSACPKIQAAAPTNPGTQPVLPAAASLKVPQEDYQVNYYNTSVEAEKQVTSSVTADVSSKIRRRTCYECGEKGHLSSACPKIQAATPTNPGTQLLVPTAAAASLKVPQENYQVNHYNASVEVEKQVPSSVSAAMSSKIRRRTCYECGQKGHLSSDCPKVQAAATTTPEKR</sequence>
<evidence type="ECO:0000256" key="2">
    <source>
        <dbReference type="PROSITE-ProRule" id="PRU00047"/>
    </source>
</evidence>
<comment type="caution">
    <text evidence="7">The sequence shown here is derived from an EMBL/GenBank/DDBJ whole genome shotgun (WGS) entry which is preliminary data.</text>
</comment>
<evidence type="ECO:0000259" key="6">
    <source>
        <dbReference type="PROSITE" id="PS50158"/>
    </source>
</evidence>
<feature type="compositionally biased region" description="Basic and acidic residues" evidence="4">
    <location>
        <begin position="132"/>
        <end position="153"/>
    </location>
</feature>
<dbReference type="Proteomes" id="UP000298416">
    <property type="component" value="Unassembled WGS sequence"/>
</dbReference>
<dbReference type="AlphaFoldDB" id="A0A8X8WVV5"/>
<reference evidence="7" key="1">
    <citation type="submission" date="2018-01" db="EMBL/GenBank/DDBJ databases">
        <authorList>
            <person name="Mao J.F."/>
        </authorList>
    </citation>
    <scope>NUCLEOTIDE SEQUENCE</scope>
    <source>
        <strain evidence="7">Huo1</strain>
        <tissue evidence="7">Leaf</tissue>
    </source>
</reference>
<evidence type="ECO:0000259" key="5">
    <source>
        <dbReference type="PROSITE" id="PS50102"/>
    </source>
</evidence>
<feature type="domain" description="CCHC-type" evidence="6">
    <location>
        <begin position="536"/>
        <end position="551"/>
    </location>
</feature>
<feature type="region of interest" description="Disordered" evidence="4">
    <location>
        <begin position="24"/>
        <end position="198"/>
    </location>
</feature>
<organism evidence="7">
    <name type="scientific">Salvia splendens</name>
    <name type="common">Scarlet sage</name>
    <dbReference type="NCBI Taxonomy" id="180675"/>
    <lineage>
        <taxon>Eukaryota</taxon>
        <taxon>Viridiplantae</taxon>
        <taxon>Streptophyta</taxon>
        <taxon>Embryophyta</taxon>
        <taxon>Tracheophyta</taxon>
        <taxon>Spermatophyta</taxon>
        <taxon>Magnoliopsida</taxon>
        <taxon>eudicotyledons</taxon>
        <taxon>Gunneridae</taxon>
        <taxon>Pentapetalae</taxon>
        <taxon>asterids</taxon>
        <taxon>lamiids</taxon>
        <taxon>Lamiales</taxon>
        <taxon>Lamiaceae</taxon>
        <taxon>Nepetoideae</taxon>
        <taxon>Mentheae</taxon>
        <taxon>Salviinae</taxon>
        <taxon>Salvia</taxon>
        <taxon>Salvia subgen. Calosphace</taxon>
        <taxon>core Calosphace</taxon>
    </lineage>
</organism>
<keyword evidence="2" id="KW-0862">Zinc</keyword>
<keyword evidence="8" id="KW-1185">Reference proteome</keyword>
<proteinExistence type="predicted"/>
<keyword evidence="1 3" id="KW-0694">RNA-binding</keyword>
<keyword evidence="2" id="KW-0479">Metal-binding</keyword>
<dbReference type="Gene3D" id="4.10.60.10">
    <property type="entry name" value="Zinc finger, CCHC-type"/>
    <property type="match status" value="4"/>
</dbReference>